<dbReference type="AlphaFoldDB" id="A0A250JYN8"/>
<accession>A0A250JYN8</accession>
<feature type="transmembrane region" description="Helical" evidence="1">
    <location>
        <begin position="20"/>
        <end position="37"/>
    </location>
</feature>
<keyword evidence="1" id="KW-0812">Transmembrane</keyword>
<evidence type="ECO:0000313" key="2">
    <source>
        <dbReference type="EMBL" id="ATB48607.1"/>
    </source>
</evidence>
<sequence length="119" mass="13012">MSADYTPTPPDPGQLPGGRIALVAGAWMALVVVSLLANRWLEDHSRPWAPAGPSPVMGRAELADVNQRPFALDDRARRLREAQQARLEGYGWVDRDGGVIHLPLERAVERVLAEEGRGP</sequence>
<keyword evidence="3" id="KW-1185">Reference proteome</keyword>
<dbReference type="EMBL" id="CP022203">
    <property type="protein sequence ID" value="ATB48607.1"/>
    <property type="molecule type" value="Genomic_DNA"/>
</dbReference>
<dbReference type="Proteomes" id="UP000217343">
    <property type="component" value="Chromosome"/>
</dbReference>
<organism evidence="2 3">
    <name type="scientific">Corallococcus macrosporus DSM 14697</name>
    <dbReference type="NCBI Taxonomy" id="1189310"/>
    <lineage>
        <taxon>Bacteria</taxon>
        <taxon>Pseudomonadati</taxon>
        <taxon>Myxococcota</taxon>
        <taxon>Myxococcia</taxon>
        <taxon>Myxococcales</taxon>
        <taxon>Cystobacterineae</taxon>
        <taxon>Myxococcaceae</taxon>
        <taxon>Corallococcus</taxon>
    </lineage>
</organism>
<protein>
    <submittedName>
        <fullName evidence="2">Uncharacterized protein</fullName>
    </submittedName>
</protein>
<evidence type="ECO:0000313" key="3">
    <source>
        <dbReference type="Proteomes" id="UP000217343"/>
    </source>
</evidence>
<keyword evidence="1" id="KW-1133">Transmembrane helix</keyword>
<reference evidence="2 3" key="1">
    <citation type="submission" date="2017-06" db="EMBL/GenBank/DDBJ databases">
        <title>Sequencing and comparative analysis of myxobacterial genomes.</title>
        <authorList>
            <person name="Rupp O."/>
            <person name="Goesmann A."/>
            <person name="Sogaard-Andersen L."/>
        </authorList>
    </citation>
    <scope>NUCLEOTIDE SEQUENCE [LARGE SCALE GENOMIC DNA]</scope>
    <source>
        <strain evidence="2 3">DSM 14697</strain>
    </source>
</reference>
<dbReference type="RefSeq" id="WP_095959430.1">
    <property type="nucleotide sequence ID" value="NZ_CP022203.1"/>
</dbReference>
<proteinExistence type="predicted"/>
<dbReference type="OrthoDB" id="129807at2"/>
<dbReference type="KEGG" id="mmas:MYMAC_004234"/>
<gene>
    <name evidence="2" type="ORF">MYMAC_004234</name>
</gene>
<name>A0A250JYN8_9BACT</name>
<evidence type="ECO:0000256" key="1">
    <source>
        <dbReference type="SAM" id="Phobius"/>
    </source>
</evidence>
<keyword evidence="1" id="KW-0472">Membrane</keyword>